<evidence type="ECO:0000313" key="2">
    <source>
        <dbReference type="Proteomes" id="UP000828251"/>
    </source>
</evidence>
<keyword evidence="2" id="KW-1185">Reference proteome</keyword>
<gene>
    <name evidence="1" type="ORF">J1N35_013967</name>
</gene>
<evidence type="ECO:0000313" key="1">
    <source>
        <dbReference type="EMBL" id="KAH1097046.1"/>
    </source>
</evidence>
<name>A0A9D3VUU6_9ROSI</name>
<sequence length="116" mass="13729">MDYIWLDDELDYDADIYEEGANKDWEVQENQQLLMLQFSQLRGETPILSQDDNDHIGIPSERHQDVPSLELSKGENIIRDSYEGKELLNCYSFHPTKEYTEWVNKTKNRGRYKVGK</sequence>
<reference evidence="1 2" key="1">
    <citation type="journal article" date="2021" name="Plant Biotechnol. J.">
        <title>Multi-omics assisted identification of the key and species-specific regulatory components of drought-tolerant mechanisms in Gossypium stocksii.</title>
        <authorList>
            <person name="Yu D."/>
            <person name="Ke L."/>
            <person name="Zhang D."/>
            <person name="Wu Y."/>
            <person name="Sun Y."/>
            <person name="Mei J."/>
            <person name="Sun J."/>
            <person name="Sun Y."/>
        </authorList>
    </citation>
    <scope>NUCLEOTIDE SEQUENCE [LARGE SCALE GENOMIC DNA]</scope>
    <source>
        <strain evidence="2">cv. E1</strain>
        <tissue evidence="1">Leaf</tissue>
    </source>
</reference>
<comment type="caution">
    <text evidence="1">The sequence shown here is derived from an EMBL/GenBank/DDBJ whole genome shotgun (WGS) entry which is preliminary data.</text>
</comment>
<protein>
    <submittedName>
        <fullName evidence="1">Uncharacterized protein</fullName>
    </submittedName>
</protein>
<accession>A0A9D3VUU6</accession>
<proteinExistence type="predicted"/>
<organism evidence="1 2">
    <name type="scientific">Gossypium stocksii</name>
    <dbReference type="NCBI Taxonomy" id="47602"/>
    <lineage>
        <taxon>Eukaryota</taxon>
        <taxon>Viridiplantae</taxon>
        <taxon>Streptophyta</taxon>
        <taxon>Embryophyta</taxon>
        <taxon>Tracheophyta</taxon>
        <taxon>Spermatophyta</taxon>
        <taxon>Magnoliopsida</taxon>
        <taxon>eudicotyledons</taxon>
        <taxon>Gunneridae</taxon>
        <taxon>Pentapetalae</taxon>
        <taxon>rosids</taxon>
        <taxon>malvids</taxon>
        <taxon>Malvales</taxon>
        <taxon>Malvaceae</taxon>
        <taxon>Malvoideae</taxon>
        <taxon>Gossypium</taxon>
    </lineage>
</organism>
<dbReference type="EMBL" id="JAIQCV010000005">
    <property type="protein sequence ID" value="KAH1097046.1"/>
    <property type="molecule type" value="Genomic_DNA"/>
</dbReference>
<dbReference type="AlphaFoldDB" id="A0A9D3VUU6"/>
<dbReference type="Proteomes" id="UP000828251">
    <property type="component" value="Unassembled WGS sequence"/>
</dbReference>